<feature type="region of interest" description="Disordered" evidence="1">
    <location>
        <begin position="1"/>
        <end position="42"/>
    </location>
</feature>
<organism evidence="2 3">
    <name type="scientific">Saguinus oedipus</name>
    <name type="common">Cotton-top tamarin</name>
    <name type="synonym">Oedipomidas oedipus</name>
    <dbReference type="NCBI Taxonomy" id="9490"/>
    <lineage>
        <taxon>Eukaryota</taxon>
        <taxon>Metazoa</taxon>
        <taxon>Chordata</taxon>
        <taxon>Craniata</taxon>
        <taxon>Vertebrata</taxon>
        <taxon>Euteleostomi</taxon>
        <taxon>Mammalia</taxon>
        <taxon>Eutheria</taxon>
        <taxon>Euarchontoglires</taxon>
        <taxon>Primates</taxon>
        <taxon>Haplorrhini</taxon>
        <taxon>Platyrrhini</taxon>
        <taxon>Cebidae</taxon>
        <taxon>Callitrichinae</taxon>
        <taxon>Saguinus</taxon>
    </lineage>
</organism>
<sequence length="65" mass="7227">MPGAGSSLRGDAANTHPFTRRRSSLAARATTPQDSPLARYLSRGHPSIWPLHFRDTTLRTELRRG</sequence>
<gene>
    <name evidence="2" type="ORF">P7K49_002454</name>
</gene>
<evidence type="ECO:0000313" key="2">
    <source>
        <dbReference type="EMBL" id="KAK2121068.1"/>
    </source>
</evidence>
<dbReference type="EMBL" id="JASSZA010000001">
    <property type="protein sequence ID" value="KAK2121068.1"/>
    <property type="molecule type" value="Genomic_DNA"/>
</dbReference>
<name>A0ABQ9WHD6_SAGOE</name>
<dbReference type="Proteomes" id="UP001266305">
    <property type="component" value="Unassembled WGS sequence"/>
</dbReference>
<keyword evidence="3" id="KW-1185">Reference proteome</keyword>
<comment type="caution">
    <text evidence="2">The sequence shown here is derived from an EMBL/GenBank/DDBJ whole genome shotgun (WGS) entry which is preliminary data.</text>
</comment>
<proteinExistence type="predicted"/>
<protein>
    <submittedName>
        <fullName evidence="2">Uncharacterized protein</fullName>
    </submittedName>
</protein>
<reference evidence="2 3" key="1">
    <citation type="submission" date="2023-05" db="EMBL/GenBank/DDBJ databases">
        <title>B98-5 Cell Line De Novo Hybrid Assembly: An Optical Mapping Approach.</title>
        <authorList>
            <person name="Kananen K."/>
            <person name="Auerbach J.A."/>
            <person name="Kautto E."/>
            <person name="Blachly J.S."/>
        </authorList>
    </citation>
    <scope>NUCLEOTIDE SEQUENCE [LARGE SCALE GENOMIC DNA]</scope>
    <source>
        <strain evidence="2">B95-8</strain>
        <tissue evidence="2">Cell line</tissue>
    </source>
</reference>
<evidence type="ECO:0000256" key="1">
    <source>
        <dbReference type="SAM" id="MobiDB-lite"/>
    </source>
</evidence>
<evidence type="ECO:0000313" key="3">
    <source>
        <dbReference type="Proteomes" id="UP001266305"/>
    </source>
</evidence>
<accession>A0ABQ9WHD6</accession>